<protein>
    <submittedName>
        <fullName evidence="2">PHP domain protein</fullName>
    </submittedName>
</protein>
<dbReference type="GO" id="GO:0004534">
    <property type="term" value="F:5'-3' RNA exonuclease activity"/>
    <property type="evidence" value="ECO:0007669"/>
    <property type="project" value="TreeGrafter"/>
</dbReference>
<dbReference type="HOGENOM" id="CLU_067347_0_0_4"/>
<dbReference type="KEGG" id="pne:Pnec_0994"/>
<dbReference type="CDD" id="cd07438">
    <property type="entry name" value="PHP_HisPPase_AMP"/>
    <property type="match status" value="1"/>
</dbReference>
<gene>
    <name evidence="2" type="ordered locus">Pnec_0994</name>
</gene>
<dbReference type="GO" id="GO:0035312">
    <property type="term" value="F:5'-3' DNA exonuclease activity"/>
    <property type="evidence" value="ECO:0007669"/>
    <property type="project" value="TreeGrafter"/>
</dbReference>
<dbReference type="STRING" id="452638.Pnec_0994"/>
<dbReference type="InterPro" id="IPR016195">
    <property type="entry name" value="Pol/histidinol_Pase-like"/>
</dbReference>
<dbReference type="PANTHER" id="PTHR42924:SF3">
    <property type="entry name" value="POLYMERASE_HISTIDINOL PHOSPHATASE N-TERMINAL DOMAIN-CONTAINING PROTEIN"/>
    <property type="match status" value="1"/>
</dbReference>
<dbReference type="InterPro" id="IPR004013">
    <property type="entry name" value="PHP_dom"/>
</dbReference>
<dbReference type="EMBL" id="CP001010">
    <property type="protein sequence ID" value="ACB44177.1"/>
    <property type="molecule type" value="Genomic_DNA"/>
</dbReference>
<dbReference type="PANTHER" id="PTHR42924">
    <property type="entry name" value="EXONUCLEASE"/>
    <property type="match status" value="1"/>
</dbReference>
<dbReference type="eggNOG" id="COG0613">
    <property type="taxonomic scope" value="Bacteria"/>
</dbReference>
<dbReference type="Gene3D" id="3.20.20.140">
    <property type="entry name" value="Metal-dependent hydrolases"/>
    <property type="match status" value="1"/>
</dbReference>
<name>B1XV00_POLNS</name>
<dbReference type="NCBIfam" id="NF041577">
    <property type="entry name" value="nside_bi_sphtase"/>
    <property type="match status" value="1"/>
</dbReference>
<organism evidence="2">
    <name type="scientific">Polynucleobacter necessarius subsp. necessarius (strain STIR1)</name>
    <dbReference type="NCBI Taxonomy" id="452638"/>
    <lineage>
        <taxon>Bacteria</taxon>
        <taxon>Pseudomonadati</taxon>
        <taxon>Pseudomonadota</taxon>
        <taxon>Betaproteobacteria</taxon>
        <taxon>Burkholderiales</taxon>
        <taxon>Burkholderiaceae</taxon>
        <taxon>Polynucleobacter</taxon>
    </lineage>
</organism>
<dbReference type="InterPro" id="IPR049742">
    <property type="entry name" value="35NBP"/>
</dbReference>
<evidence type="ECO:0000259" key="1">
    <source>
        <dbReference type="SMART" id="SM00481"/>
    </source>
</evidence>
<proteinExistence type="predicted"/>
<dbReference type="Pfam" id="PF02811">
    <property type="entry name" value="PHP"/>
    <property type="match status" value="1"/>
</dbReference>
<reference evidence="2" key="1">
    <citation type="submission" date="2008-03" db="EMBL/GenBank/DDBJ databases">
        <title>Complete sequence of Polynucleobacter necessarius STIR1.</title>
        <authorList>
            <consortium name="US DOE Joint Genome Institute"/>
            <person name="Copeland A."/>
            <person name="Lucas S."/>
            <person name="Lapidus A."/>
            <person name="Barry K."/>
            <person name="Detter J.C."/>
            <person name="Glavina del Rio T."/>
            <person name="Hammon N."/>
            <person name="Israni S."/>
            <person name="Dalin E."/>
            <person name="Tice H."/>
            <person name="Pitluck S."/>
            <person name="Chain P."/>
            <person name="Malfatti S."/>
            <person name="Shin M."/>
            <person name="Vergez L."/>
            <person name="Schmutz J."/>
            <person name="Larimer F."/>
            <person name="Land M."/>
            <person name="Hauser L."/>
            <person name="Kyrpides N."/>
            <person name="Kim E."/>
            <person name="Hahn M."/>
            <person name="Richardson P."/>
        </authorList>
    </citation>
    <scope>NUCLEOTIDE SEQUENCE [LARGE SCALE GENOMIC DNA]</scope>
    <source>
        <strain evidence="2">STIR1</strain>
    </source>
</reference>
<feature type="domain" description="Polymerase/histidinol phosphatase N-terminal" evidence="1">
    <location>
        <begin position="9"/>
        <end position="74"/>
    </location>
</feature>
<dbReference type="Gene3D" id="1.10.150.650">
    <property type="match status" value="1"/>
</dbReference>
<dbReference type="InterPro" id="IPR052018">
    <property type="entry name" value="PHP_domain"/>
</dbReference>
<sequence>MSSFSPPNTDLHCHSVISDGTLTPEELAERAKANGVHLWALTDHDELGGQKRARAAASALNIDYLAGVEISVTWMGETIHIVGLGIDAEHIGIIEGLRRTRDGRSNRAQLMAEQLLNVGIPGAHEGALHFAGNHELISRTHFARFLVEQGVCRNTEHVFKNYLIEGKPGYVPHQWASLDNAVNWIKSTGGVAVIAHPGRYSRLNAMQMDELYKHFKDLGGLAIEVITGSHSPDQYKTFAKIAQQYGFMASRGSDFHDPNESHIDLGNLPHLPDHLTPVWSAFY</sequence>
<evidence type="ECO:0000313" key="2">
    <source>
        <dbReference type="EMBL" id="ACB44177.1"/>
    </source>
</evidence>
<dbReference type="SUPFAM" id="SSF89550">
    <property type="entry name" value="PHP domain-like"/>
    <property type="match status" value="1"/>
</dbReference>
<dbReference type="OrthoDB" id="9804333at2"/>
<dbReference type="InterPro" id="IPR003141">
    <property type="entry name" value="Pol/His_phosphatase_N"/>
</dbReference>
<dbReference type="SMART" id="SM00481">
    <property type="entry name" value="POLIIIAc"/>
    <property type="match status" value="1"/>
</dbReference>
<dbReference type="AlphaFoldDB" id="B1XV00"/>
<accession>B1XV00</accession>